<keyword evidence="2" id="KW-0479">Metal-binding</keyword>
<dbReference type="GO" id="GO:0048476">
    <property type="term" value="C:Holliday junction resolvase complex"/>
    <property type="evidence" value="ECO:0007669"/>
    <property type="project" value="UniProtKB-UniRule"/>
</dbReference>
<feature type="region of interest" description="Disordered" evidence="3">
    <location>
        <begin position="284"/>
        <end position="394"/>
    </location>
</feature>
<comment type="subcellular location">
    <subcellularLocation>
        <location evidence="2">Nucleus</location>
    </subcellularLocation>
</comment>
<comment type="caution">
    <text evidence="5">The sequence shown here is derived from an EMBL/GenBank/DDBJ whole genome shotgun (WGS) entry which is preliminary data.</text>
</comment>
<dbReference type="EC" id="3.1.22.-" evidence="2"/>
<keyword evidence="2" id="KW-0255">Endonuclease</keyword>
<reference evidence="5 6" key="1">
    <citation type="journal article" date="2017" name="Int. J. Parasitol.">
        <title>The genome of the protozoan parasite Cystoisospora suis and a reverse vaccinology approach to identify vaccine candidates.</title>
        <authorList>
            <person name="Palmieri N."/>
            <person name="Shrestha A."/>
            <person name="Ruttkowski B."/>
            <person name="Beck T."/>
            <person name="Vogl C."/>
            <person name="Tomley F."/>
            <person name="Blake D.P."/>
            <person name="Joachim A."/>
        </authorList>
    </citation>
    <scope>NUCLEOTIDE SEQUENCE [LARGE SCALE GENOMIC DNA]</scope>
    <source>
        <strain evidence="5 6">Wien I</strain>
    </source>
</reference>
<gene>
    <name evidence="5" type="ORF">CSUI_004181</name>
</gene>
<dbReference type="InterPro" id="IPR011335">
    <property type="entry name" value="Restrct_endonuc-II-like"/>
</dbReference>
<evidence type="ECO:0000313" key="6">
    <source>
        <dbReference type="Proteomes" id="UP000221165"/>
    </source>
</evidence>
<feature type="region of interest" description="Disordered" evidence="3">
    <location>
        <begin position="560"/>
        <end position="598"/>
    </location>
</feature>
<dbReference type="GO" id="GO:0031573">
    <property type="term" value="P:mitotic intra-S DNA damage checkpoint signaling"/>
    <property type="evidence" value="ECO:0007669"/>
    <property type="project" value="TreeGrafter"/>
</dbReference>
<comment type="subunit">
    <text evidence="2">Interacts with EME1.</text>
</comment>
<dbReference type="GeneID" id="94427585"/>
<dbReference type="InterPro" id="IPR033309">
    <property type="entry name" value="Mus81"/>
</dbReference>
<dbReference type="GO" id="GO:0000727">
    <property type="term" value="P:double-strand break repair via break-induced replication"/>
    <property type="evidence" value="ECO:0007669"/>
    <property type="project" value="UniProtKB-UniRule"/>
</dbReference>
<dbReference type="Gene3D" id="3.40.50.10130">
    <property type="match status" value="1"/>
</dbReference>
<feature type="compositionally biased region" description="Basic and acidic residues" evidence="3">
    <location>
        <begin position="294"/>
        <end position="321"/>
    </location>
</feature>
<evidence type="ECO:0000256" key="1">
    <source>
        <dbReference type="ARBA" id="ARBA00022801"/>
    </source>
</evidence>
<accession>A0A2C6L224</accession>
<feature type="region of interest" description="Disordered" evidence="3">
    <location>
        <begin position="494"/>
        <end position="514"/>
    </location>
</feature>
<feature type="compositionally biased region" description="Basic and acidic residues" evidence="3">
    <location>
        <begin position="368"/>
        <end position="380"/>
    </location>
</feature>
<dbReference type="CDD" id="cd20074">
    <property type="entry name" value="XPF_nuclease_Mus81"/>
    <property type="match status" value="1"/>
</dbReference>
<dbReference type="SUPFAM" id="SSF52980">
    <property type="entry name" value="Restriction endonuclease-like"/>
    <property type="match status" value="1"/>
</dbReference>
<keyword evidence="2" id="KW-0460">Magnesium</keyword>
<dbReference type="GO" id="GO:0048257">
    <property type="term" value="F:3'-flap endonuclease activity"/>
    <property type="evidence" value="ECO:0007669"/>
    <property type="project" value="TreeGrafter"/>
</dbReference>
<feature type="region of interest" description="Disordered" evidence="3">
    <location>
        <begin position="644"/>
        <end position="675"/>
    </location>
</feature>
<keyword evidence="2" id="KW-0234">DNA repair</keyword>
<feature type="compositionally biased region" description="Basic and acidic residues" evidence="3">
    <location>
        <begin position="73"/>
        <end position="85"/>
    </location>
</feature>
<dbReference type="Proteomes" id="UP000221165">
    <property type="component" value="Unassembled WGS sequence"/>
</dbReference>
<dbReference type="GO" id="GO:0008821">
    <property type="term" value="F:crossover junction DNA endonuclease activity"/>
    <property type="evidence" value="ECO:0007669"/>
    <property type="project" value="UniProtKB-UniRule"/>
</dbReference>
<dbReference type="GO" id="GO:0005634">
    <property type="term" value="C:nucleus"/>
    <property type="evidence" value="ECO:0007669"/>
    <property type="project" value="UniProtKB-SubCell"/>
</dbReference>
<organism evidence="5 6">
    <name type="scientific">Cystoisospora suis</name>
    <dbReference type="NCBI Taxonomy" id="483139"/>
    <lineage>
        <taxon>Eukaryota</taxon>
        <taxon>Sar</taxon>
        <taxon>Alveolata</taxon>
        <taxon>Apicomplexa</taxon>
        <taxon>Conoidasida</taxon>
        <taxon>Coccidia</taxon>
        <taxon>Eucoccidiorida</taxon>
        <taxon>Eimeriorina</taxon>
        <taxon>Sarcocystidae</taxon>
        <taxon>Cystoisospora</taxon>
    </lineage>
</organism>
<proteinExistence type="inferred from homology"/>
<name>A0A2C6L224_9APIC</name>
<feature type="region of interest" description="Disordered" evidence="3">
    <location>
        <begin position="26"/>
        <end position="89"/>
    </location>
</feature>
<evidence type="ECO:0000313" key="5">
    <source>
        <dbReference type="EMBL" id="PHJ21972.1"/>
    </source>
</evidence>
<keyword evidence="2" id="KW-0539">Nucleus</keyword>
<evidence type="ECO:0000256" key="3">
    <source>
        <dbReference type="SAM" id="MobiDB-lite"/>
    </source>
</evidence>
<sequence>MSDVLPPAGRTVVPSDVSTAAKCRRTSLLERQESVVTSCSHGEKKGENGEEDEENRCSPEGALDTNKSLGGSKADDHGHRERSEQKPAQLQQLEDLHLSLDQRGGGGETSKKLLRIRARVHPCNRRFFDLLLDARKRAKGAGQYDRYTQVLHNLQRYPLPLTARHEAEQIDGVGTVLSAVFLRSALGAAAQPQACDPSSVTVRTTESCEPLLSRNTAVSNNVDSRKGELALPASQVAALGRSPASFLRCSIPDPGAASSQKERVEAYLSGHRLLAERLARHLLRRAKRQPRITGTDRSRHERPHRTEKEEGNHGGQHDGRRSVRRKRLAQESISTPRDSDFRCIGEVDNGGSGSSRRQAGENQNKAVSEGKERKRDDTRGVLDSAEQDPSSCVESSTAAVVLSSPYEAGVWRGGDYRVNRMQLNREAFQETAETSPGGIPVSREVFQVLTRGGLITVSPPECADIHGALRVCPTAGEGGTDVQAAEATWKEDLRMRENDGRQASRTTQEQRPGDLEAFALTVKGKSDARGLAGEKGSRKDSGFFMFPVLTAGHALSYPDEQQARLHSRTKQSTDGTHISADDSSPTAQCRAPFVSSVGPTRKRRRRLRCLEILEKSAVAGGSSPVSSARSEVCQWTAASEIESRATSEWNEESFRADATVPEHVDQGESTDPKETVGRVFSFQLGGQELHEHETQQNPLKRSHAHRLPESEAEGSEARAKSNTLPERFCRRDDPEGPCSTDDVDEQRSGDSKVAAPAPGARFRRETEASRPQGAPSKTAWSKEKRVSVLRSSQLRCPNTGQRRQGKPELAGLSDDTLDGGTPSPKPAPSAGNVVSPAAGEEQGLPIQRLGVPTFSLGRCDPAASLAYAVSEGKPPDQIAASSGGARVQPTASPTVSATWKFVGHAYRLRLILDNRERVGQDTGNWSSRSRAEFLCKQLRQNGVSVELRPLPVGDALWVAVPRDEQQGELTGGIARSAPGIAGGDVPTDQSRSADQLVRDGRLQTGGSRNTEGSEPPRPTEQPSLWGPGFSQSTNGEVAALMREDAEFVLPWIVERKTLRDLSCSLRDGRYEDQKFRLMRCRGVSRVLYLVEGVLQASQCPSTPLVPSCTQPFNTTGRRGVAAGACRSGGGCFAGPVGTWAGITSAEIAGIRTAQLKTQLVSGFSVMSTTCPAHTVAMLTRIHRRLTQQFSVSAAVPLQSPCFVEHSPARCEVICDRRHTVHPLDWGVCWCQGPPDRPAAMRSRLFLLPSEKGGRLNSQASFLPNRTLWGDGERAVELLKWSEWLAFSRQAAKCTVKDIFCRQLCVLPTVGKRGAAQIAKACGYPAALARLLHENPSDREFRAVLGALVSERGHENHPRRSTRTVSRYANERENEEVDVSGDSGGRSMAEVGDFQGSGEAVHSCRADAGVHARSPARGRSTPGEATCFPDRATRQAILASRSVSTKALALFRLLYQTEVPESAIKAVEPLALSAQRRLAALGFEGSVPRT</sequence>
<dbReference type="OrthoDB" id="5963188at2759"/>
<dbReference type="VEuPathDB" id="ToxoDB:CSUI_004181"/>
<dbReference type="PANTHER" id="PTHR13451:SF0">
    <property type="entry name" value="CROSSOVER JUNCTION ENDONUCLEASE MUS81"/>
    <property type="match status" value="1"/>
</dbReference>
<evidence type="ECO:0000256" key="2">
    <source>
        <dbReference type="RuleBase" id="RU369042"/>
    </source>
</evidence>
<feature type="compositionally biased region" description="Polar residues" evidence="3">
    <location>
        <begin position="570"/>
        <end position="587"/>
    </location>
</feature>
<comment type="cofactor">
    <cofactor evidence="2">
        <name>Mg(2+)</name>
        <dbReference type="ChEBI" id="CHEBI:18420"/>
    </cofactor>
</comment>
<feature type="compositionally biased region" description="Polar residues" evidence="3">
    <location>
        <begin position="789"/>
        <end position="802"/>
    </location>
</feature>
<feature type="domain" description="ERCC4" evidence="4">
    <location>
        <begin position="909"/>
        <end position="1094"/>
    </location>
</feature>
<comment type="function">
    <text evidence="2">Interacts with EME1 to form a DNA structure-specific endonuclease with substrate preference for branched DNA structures with a 5'-end at the branch nick. Typical substrates include 3'-flap structures, D-loops, replication forks and nicked Holliday junctions. May be required in mitosis for the processing of stalled or collapsed replication fork intermediates. May be required in meiosis for the repair of meiosis-specific double strand breaks subsequent to single-end invasion (SEI).</text>
</comment>
<keyword evidence="2" id="KW-0540">Nuclease</keyword>
<feature type="region of interest" description="Disordered" evidence="3">
    <location>
        <begin position="969"/>
        <end position="1032"/>
    </location>
</feature>
<protein>
    <recommendedName>
        <fullName evidence="2">Crossover junction endonuclease MUS81</fullName>
        <ecNumber evidence="2">3.1.22.-</ecNumber>
    </recommendedName>
</protein>
<feature type="compositionally biased region" description="Polar residues" evidence="3">
    <location>
        <begin position="354"/>
        <end position="366"/>
    </location>
</feature>
<dbReference type="GO" id="GO:0003677">
    <property type="term" value="F:DNA binding"/>
    <property type="evidence" value="ECO:0007669"/>
    <property type="project" value="UniProtKB-UniRule"/>
</dbReference>
<dbReference type="GO" id="GO:0000712">
    <property type="term" value="P:resolution of meiotic recombination intermediates"/>
    <property type="evidence" value="ECO:0007669"/>
    <property type="project" value="TreeGrafter"/>
</dbReference>
<dbReference type="EMBL" id="MIGC01001927">
    <property type="protein sequence ID" value="PHJ21972.1"/>
    <property type="molecule type" value="Genomic_DNA"/>
</dbReference>
<dbReference type="InterPro" id="IPR047416">
    <property type="entry name" value="XPF_nuclease_Mus81"/>
</dbReference>
<dbReference type="RefSeq" id="XP_067923651.1">
    <property type="nucleotide sequence ID" value="XM_068064374.1"/>
</dbReference>
<keyword evidence="2" id="KW-0227">DNA damage</keyword>
<dbReference type="GO" id="GO:0046872">
    <property type="term" value="F:metal ion binding"/>
    <property type="evidence" value="ECO:0007669"/>
    <property type="project" value="UniProtKB-UniRule"/>
</dbReference>
<evidence type="ECO:0000259" key="4">
    <source>
        <dbReference type="SMART" id="SM00891"/>
    </source>
</evidence>
<dbReference type="SMART" id="SM00891">
    <property type="entry name" value="ERCC4"/>
    <property type="match status" value="1"/>
</dbReference>
<dbReference type="InterPro" id="IPR006166">
    <property type="entry name" value="ERCC4_domain"/>
</dbReference>
<dbReference type="PANTHER" id="PTHR13451">
    <property type="entry name" value="CLASS II CROSSOVER JUNCTION ENDONUCLEASE MUS81"/>
    <property type="match status" value="1"/>
</dbReference>
<feature type="region of interest" description="Disordered" evidence="3">
    <location>
        <begin position="690"/>
        <end position="837"/>
    </location>
</feature>
<feature type="compositionally biased region" description="Basic and acidic residues" evidence="3">
    <location>
        <begin position="652"/>
        <end position="675"/>
    </location>
</feature>
<comment type="similarity">
    <text evidence="2">Belongs to the XPF family.</text>
</comment>
<keyword evidence="2" id="KW-0233">DNA recombination</keyword>
<dbReference type="GO" id="GO:0006308">
    <property type="term" value="P:DNA catabolic process"/>
    <property type="evidence" value="ECO:0007669"/>
    <property type="project" value="UniProtKB-UniRule"/>
</dbReference>
<keyword evidence="6" id="KW-1185">Reference proteome</keyword>
<dbReference type="Pfam" id="PF02732">
    <property type="entry name" value="ERCC4"/>
    <property type="match status" value="1"/>
</dbReference>
<keyword evidence="1 2" id="KW-0378">Hydrolase</keyword>